<accession>A0A0S2JXR0</accession>
<dbReference type="PATRIC" id="fig|161398.10.peg.403"/>
<dbReference type="InterPro" id="IPR007157">
    <property type="entry name" value="PspA_VIPP1"/>
</dbReference>
<dbReference type="STRING" id="161398.PP2015_393"/>
<comment type="similarity">
    <text evidence="1">Belongs to the PspA/Vipp/IM30 family.</text>
</comment>
<dbReference type="GO" id="GO:0009271">
    <property type="term" value="P:phage shock"/>
    <property type="evidence" value="ECO:0007669"/>
    <property type="project" value="TreeGrafter"/>
</dbReference>
<feature type="coiled-coil region" evidence="2">
    <location>
        <begin position="94"/>
        <end position="135"/>
    </location>
</feature>
<dbReference type="Proteomes" id="UP000061457">
    <property type="component" value="Chromosome I"/>
</dbReference>
<sequence length="229" mass="25896">MALIDRIEDLIKSEINAFLDKAEDPQKMTAQIESELQDALAECRSTAAQIIAEQKGLSRQHEDLAKGIEHWQQQAELAVSKGRDDLAKAALIEKQKLVDTQEENQKQAAQLEDALHKLNEDAARLSNKIAEVKAKQQQFYRAQNSAVARLKVRSTLNSEEVQNVCARFSQLEQKVERIEAQVESYDIGKNDVYQEFKQMEQDEKLSEELAALKQKISGKQTVEQSTSAQ</sequence>
<keyword evidence="2" id="KW-0175">Coiled coil</keyword>
<evidence type="ECO:0000313" key="3">
    <source>
        <dbReference type="EMBL" id="ALO40919.1"/>
    </source>
</evidence>
<proteinExistence type="inferred from homology"/>
<protein>
    <submittedName>
        <fullName evidence="3">Phage shock protein A, PspA</fullName>
    </submittedName>
</protein>
<dbReference type="OrthoDB" id="9779630at2"/>
<dbReference type="PANTHER" id="PTHR31088">
    <property type="entry name" value="MEMBRANE-ASSOCIATED PROTEIN VIPP1, CHLOROPLASTIC"/>
    <property type="match status" value="1"/>
</dbReference>
<dbReference type="GO" id="GO:0005829">
    <property type="term" value="C:cytosol"/>
    <property type="evidence" value="ECO:0007669"/>
    <property type="project" value="TreeGrafter"/>
</dbReference>
<gene>
    <name evidence="3" type="ORF">PP2015_393</name>
</gene>
<keyword evidence="4" id="KW-1185">Reference proteome</keyword>
<reference evidence="3 4" key="1">
    <citation type="submission" date="2015-11" db="EMBL/GenBank/DDBJ databases">
        <authorList>
            <person name="Zhang Y."/>
            <person name="Guo Z."/>
        </authorList>
    </citation>
    <scope>NUCLEOTIDE SEQUENCE [LARGE SCALE GENOMIC DNA]</scope>
    <source>
        <strain evidence="3 4">KCTC 12086</strain>
    </source>
</reference>
<organism evidence="3 4">
    <name type="scientific">Pseudoalteromonas phenolica</name>
    <dbReference type="NCBI Taxonomy" id="161398"/>
    <lineage>
        <taxon>Bacteria</taxon>
        <taxon>Pseudomonadati</taxon>
        <taxon>Pseudomonadota</taxon>
        <taxon>Gammaproteobacteria</taxon>
        <taxon>Alteromonadales</taxon>
        <taxon>Pseudoalteromonadaceae</taxon>
        <taxon>Pseudoalteromonas</taxon>
    </lineage>
</organism>
<evidence type="ECO:0000256" key="1">
    <source>
        <dbReference type="ARBA" id="ARBA00043985"/>
    </source>
</evidence>
<dbReference type="AlphaFoldDB" id="A0A0S2JXR0"/>
<dbReference type="EMBL" id="CP013187">
    <property type="protein sequence ID" value="ALO40919.1"/>
    <property type="molecule type" value="Genomic_DNA"/>
</dbReference>
<name>A0A0S2JXR0_9GAMM</name>
<evidence type="ECO:0000313" key="4">
    <source>
        <dbReference type="Proteomes" id="UP000061457"/>
    </source>
</evidence>
<dbReference type="KEGG" id="pphe:PP2015_393"/>
<evidence type="ECO:0000256" key="2">
    <source>
        <dbReference type="SAM" id="Coils"/>
    </source>
</evidence>
<dbReference type="RefSeq" id="WP_058028690.1">
    <property type="nucleotide sequence ID" value="NZ_CP013187.1"/>
</dbReference>
<dbReference type="Pfam" id="PF04012">
    <property type="entry name" value="PspA_IM30"/>
    <property type="match status" value="1"/>
</dbReference>
<dbReference type="PANTHER" id="PTHR31088:SF6">
    <property type="entry name" value="PHAGE SHOCK PROTEIN A"/>
    <property type="match status" value="1"/>
</dbReference>